<evidence type="ECO:0000256" key="6">
    <source>
        <dbReference type="ARBA" id="ARBA00022737"/>
    </source>
</evidence>
<dbReference type="SUPFAM" id="SSF52540">
    <property type="entry name" value="P-loop containing nucleoside triphosphate hydrolases"/>
    <property type="match status" value="2"/>
</dbReference>
<dbReference type="CDD" id="cd03250">
    <property type="entry name" value="ABCC_MRP_domain1"/>
    <property type="match status" value="1"/>
</dbReference>
<dbReference type="InterPro" id="IPR003593">
    <property type="entry name" value="AAA+_ATPase"/>
</dbReference>
<evidence type="ECO:0000313" key="16">
    <source>
        <dbReference type="Proteomes" id="UP000186594"/>
    </source>
</evidence>
<dbReference type="PANTHER" id="PTHR24223">
    <property type="entry name" value="ATP-BINDING CASSETTE SUB-FAMILY C"/>
    <property type="match status" value="1"/>
</dbReference>
<dbReference type="GO" id="GO:0016887">
    <property type="term" value="F:ATP hydrolysis activity"/>
    <property type="evidence" value="ECO:0007669"/>
    <property type="project" value="InterPro"/>
</dbReference>
<keyword evidence="8" id="KW-0067">ATP-binding</keyword>
<evidence type="ECO:0000256" key="4">
    <source>
        <dbReference type="ARBA" id="ARBA00022553"/>
    </source>
</evidence>
<evidence type="ECO:0000256" key="3">
    <source>
        <dbReference type="ARBA" id="ARBA00022448"/>
    </source>
</evidence>
<feature type="transmembrane region" description="Helical" evidence="12">
    <location>
        <begin position="21"/>
        <end position="40"/>
    </location>
</feature>
<dbReference type="InterPro" id="IPR036640">
    <property type="entry name" value="ABC1_TM_sf"/>
</dbReference>
<dbReference type="STRING" id="1198029.A0A1U7LWM9"/>
<dbReference type="CDD" id="cd18603">
    <property type="entry name" value="ABC_6TM_MRP1_2_3_6_D2_like"/>
    <property type="match status" value="1"/>
</dbReference>
<dbReference type="PROSITE" id="PS50929">
    <property type="entry name" value="ABC_TM1F"/>
    <property type="match status" value="2"/>
</dbReference>
<evidence type="ECO:0000256" key="8">
    <source>
        <dbReference type="ARBA" id="ARBA00022840"/>
    </source>
</evidence>
<keyword evidence="11 12" id="KW-0472">Membrane</keyword>
<keyword evidence="3" id="KW-0813">Transport</keyword>
<dbReference type="Proteomes" id="UP000186594">
    <property type="component" value="Unassembled WGS sequence"/>
</dbReference>
<dbReference type="Pfam" id="PF00005">
    <property type="entry name" value="ABC_tran"/>
    <property type="match status" value="2"/>
</dbReference>
<feature type="transmembrane region" description="Helical" evidence="12">
    <location>
        <begin position="1080"/>
        <end position="1101"/>
    </location>
</feature>
<feature type="transmembrane region" description="Helical" evidence="12">
    <location>
        <begin position="982"/>
        <end position="1010"/>
    </location>
</feature>
<dbReference type="OMA" id="CFETGMR"/>
<feature type="transmembrane region" description="Helical" evidence="12">
    <location>
        <begin position="52"/>
        <end position="71"/>
    </location>
</feature>
<feature type="domain" description="ABC transmembrane type-1" evidence="14">
    <location>
        <begin position="867"/>
        <end position="1140"/>
    </location>
</feature>
<dbReference type="Gene3D" id="1.20.1560.10">
    <property type="entry name" value="ABC transporter type 1, transmembrane domain"/>
    <property type="match status" value="2"/>
</dbReference>
<proteinExistence type="inferred from homology"/>
<dbReference type="PROSITE" id="PS00211">
    <property type="entry name" value="ABC_TRANSPORTER_1"/>
    <property type="match status" value="1"/>
</dbReference>
<dbReference type="FunFam" id="1.20.1560.10:FF:000078">
    <property type="entry name" value="Unplaced genomic scaffold supercont1.1, whole genome shotgun sequence"/>
    <property type="match status" value="1"/>
</dbReference>
<dbReference type="EMBL" id="LXFE01000132">
    <property type="protein sequence ID" value="OLL26952.1"/>
    <property type="molecule type" value="Genomic_DNA"/>
</dbReference>
<dbReference type="PROSITE" id="PS50893">
    <property type="entry name" value="ABC_TRANSPORTER_2"/>
    <property type="match status" value="1"/>
</dbReference>
<evidence type="ECO:0000256" key="2">
    <source>
        <dbReference type="ARBA" id="ARBA00009726"/>
    </source>
</evidence>
<evidence type="ECO:0000256" key="1">
    <source>
        <dbReference type="ARBA" id="ARBA00004128"/>
    </source>
</evidence>
<keyword evidence="7" id="KW-0547">Nucleotide-binding</keyword>
<reference evidence="15 16" key="1">
    <citation type="submission" date="2016-04" db="EMBL/GenBank/DDBJ databases">
        <title>Evolutionary innovation and constraint leading to complex multicellularity in the Ascomycota.</title>
        <authorList>
            <person name="Cisse O."/>
            <person name="Nguyen A."/>
            <person name="Hewitt D.A."/>
            <person name="Jedd G."/>
            <person name="Stajich J.E."/>
        </authorList>
    </citation>
    <scope>NUCLEOTIDE SEQUENCE [LARGE SCALE GENOMIC DNA]</scope>
    <source>
        <strain evidence="15 16">DAH-3</strain>
    </source>
</reference>
<evidence type="ECO:0000256" key="10">
    <source>
        <dbReference type="ARBA" id="ARBA00022989"/>
    </source>
</evidence>
<sequence length="1311" mass="147322">MENGLYPATEFAKNLGLLAQNGILASGLVFSSGFLVALQPEFIPQYIYDIRFWSWLVNLFTMCVIFAIHHVETGRSKVPSGSLLLYYLVMTIIYGIKLRSIVIRDEPSTKISQPVLFSVFYGLLISLFLCEWLLPMQRPEWSLIEEEDNETCPAEAANIFSRQIFRYIIVLICKAHVQLDDANDATRKHNTASHLVNKFEYRWQKQLEKKNASLWRAIGFAYGGPYLISGIFKAIQDALSFAQPQLLRRLIAFVETYNTDQPEPLIRGISIASAMFFVSVIQTVALHQYFERAFETGMRIRAGLTAAIYRKSLVLSNDGKQEKSTGDIVNLMSVDTQRLQDLTQYAQTIWSAPFQITLCLISLYDLVGYSMVAGIAIMILMIPVNTVIANKMKNLQVTQMKNKDARTRLMTEILNNIKSIKLYAWEPAFMERLRHVRNDLELRQLRKIGILNSISNFAWACTPFLVSCSTFAVFVLTQNKPLSTQIVFPALALFNLLSFPLAFLPIIITSIIEARVAVQRLTSFLNADELQQDALCREPAVSNLGDENISIENGTFRWIRNSPNPTLQDINFTARKGDLSCIVGRVGCGKTSLISAMLGEMHKDSGNVVIKGKIAYAAQQPWIMNASIKENIIFGHRYEEEFYRLTLEACALLDDLTVLPDGDQTEVGEKGISLSGGQKARVSLARAVYARADIYLLDDPLSAVDQHVGRHIIDRVLGPQGMLASKTRVLATNSIPILAQADHISMIKAGKIVEHGTFQQVMEEKAEIFNLIKEFGKSTESSEDVSMTSGSTTLEDIDSNEEDTNELKRIYSMGTLRRASDASFQKPHGKILDTEGKISQQIGEFSERGKVKWNVYFEYAKASSMWVASVAGNLWLKHWSEVNSEAGANPSYAKYLGIYFILGIGSSALTVIYTLILWIFCAIQSGRKLHEAMAKAIFRSPMIFFETTPIGRILNRFSNDIYKIDEVLARTFSMFFRNSIQVLFVLIVISASTPTFVAFILPLTFVYLYIQRYYLRTSRELKRLDSVTKSPMYAHFQESLGGITTIRSYDRQARFVHENEWKVDLNQKAYFPSINANRWLAVRLEFIGSLILLVAAMLSVLSLGTKSGISAGLVGLAMSYALQITQSLNWIVRLTVEVETNIVSVERVLEYSRLPAEADSVVVQHRPGRGWPMKGQVKFENYSARYRPGLDLVLKDITFEVKPMEKIGIVGRTGAGKSSLTLALFRIIEAAQGHIDVDDVDTSKIGLADLRDRLSIIPQDSQAFEGTMRENLDPRGEHDDAALWQALSHSHLRAHVQQMDGQLDARICEGG</sequence>
<dbReference type="GO" id="GO:0005524">
    <property type="term" value="F:ATP binding"/>
    <property type="evidence" value="ECO:0007669"/>
    <property type="project" value="UniProtKB-KW"/>
</dbReference>
<keyword evidence="16" id="KW-1185">Reference proteome</keyword>
<feature type="transmembrane region" description="Helical" evidence="12">
    <location>
        <begin position="488"/>
        <end position="512"/>
    </location>
</feature>
<keyword evidence="5 12" id="KW-0812">Transmembrane</keyword>
<feature type="transmembrane region" description="Helical" evidence="12">
    <location>
        <begin position="896"/>
        <end position="923"/>
    </location>
</feature>
<protein>
    <submittedName>
        <fullName evidence="15">Metal resistance protein YCF1</fullName>
    </submittedName>
</protein>
<dbReference type="PANTHER" id="PTHR24223:SF443">
    <property type="entry name" value="MULTIDRUG-RESISTANCE LIKE PROTEIN 1, ISOFORM I"/>
    <property type="match status" value="1"/>
</dbReference>
<comment type="caution">
    <text evidence="15">The sequence shown here is derived from an EMBL/GenBank/DDBJ whole genome shotgun (WGS) entry which is preliminary data.</text>
</comment>
<keyword evidence="10 12" id="KW-1133">Transmembrane helix</keyword>
<comment type="subcellular location">
    <subcellularLocation>
        <location evidence="1">Vacuole membrane</location>
        <topology evidence="1">Multi-pass membrane protein</topology>
    </subcellularLocation>
</comment>
<dbReference type="GO" id="GO:0140359">
    <property type="term" value="F:ABC-type transporter activity"/>
    <property type="evidence" value="ECO:0007669"/>
    <property type="project" value="InterPro"/>
</dbReference>
<dbReference type="OrthoDB" id="6500128at2759"/>
<evidence type="ECO:0000256" key="5">
    <source>
        <dbReference type="ARBA" id="ARBA00022692"/>
    </source>
</evidence>
<dbReference type="InterPro" id="IPR027417">
    <property type="entry name" value="P-loop_NTPase"/>
</dbReference>
<dbReference type="InterPro" id="IPR017871">
    <property type="entry name" value="ABC_transporter-like_CS"/>
</dbReference>
<name>A0A1U7LWM9_NEOID</name>
<dbReference type="InterPro" id="IPR050173">
    <property type="entry name" value="ABC_transporter_C-like"/>
</dbReference>
<evidence type="ECO:0000259" key="13">
    <source>
        <dbReference type="PROSITE" id="PS50893"/>
    </source>
</evidence>
<feature type="transmembrane region" description="Helical" evidence="12">
    <location>
        <begin position="456"/>
        <end position="476"/>
    </location>
</feature>
<dbReference type="GO" id="GO:0000329">
    <property type="term" value="C:fungal-type vacuole membrane"/>
    <property type="evidence" value="ECO:0007669"/>
    <property type="project" value="UniProtKB-ARBA"/>
</dbReference>
<evidence type="ECO:0000256" key="11">
    <source>
        <dbReference type="ARBA" id="ARBA00023136"/>
    </source>
</evidence>
<dbReference type="GO" id="GO:0042592">
    <property type="term" value="P:homeostatic process"/>
    <property type="evidence" value="ECO:0007669"/>
    <property type="project" value="UniProtKB-ARBA"/>
</dbReference>
<dbReference type="SMART" id="SM00382">
    <property type="entry name" value="AAA"/>
    <property type="match status" value="1"/>
</dbReference>
<feature type="domain" description="ABC transmembrane type-1" evidence="14">
    <location>
        <begin position="227"/>
        <end position="513"/>
    </location>
</feature>
<evidence type="ECO:0000256" key="12">
    <source>
        <dbReference type="SAM" id="Phobius"/>
    </source>
</evidence>
<feature type="transmembrane region" description="Helical" evidence="12">
    <location>
        <begin position="115"/>
        <end position="134"/>
    </location>
</feature>
<evidence type="ECO:0000259" key="14">
    <source>
        <dbReference type="PROSITE" id="PS50929"/>
    </source>
</evidence>
<keyword evidence="9" id="KW-1278">Translocase</keyword>
<dbReference type="SUPFAM" id="SSF90123">
    <property type="entry name" value="ABC transporter transmembrane region"/>
    <property type="match status" value="2"/>
</dbReference>
<gene>
    <name evidence="15" type="ORF">NEOLI_000743</name>
</gene>
<dbReference type="InterPro" id="IPR003439">
    <property type="entry name" value="ABC_transporter-like_ATP-bd"/>
</dbReference>
<feature type="transmembrane region" description="Helical" evidence="12">
    <location>
        <begin position="370"/>
        <end position="390"/>
    </location>
</feature>
<feature type="transmembrane region" description="Helical" evidence="12">
    <location>
        <begin position="83"/>
        <end position="103"/>
    </location>
</feature>
<dbReference type="FunFam" id="3.40.50.300:FF:002586">
    <property type="entry name" value="Putative abc transporter c family member"/>
    <property type="match status" value="1"/>
</dbReference>
<dbReference type="InterPro" id="IPR011527">
    <property type="entry name" value="ABC1_TM_dom"/>
</dbReference>
<dbReference type="FunFam" id="3.40.50.300:FF:000450">
    <property type="entry name" value="ABC transporter C family member 2"/>
    <property type="match status" value="1"/>
</dbReference>
<dbReference type="Pfam" id="PF24357">
    <property type="entry name" value="TMD0_ABC"/>
    <property type="match status" value="1"/>
</dbReference>
<dbReference type="InterPro" id="IPR056227">
    <property type="entry name" value="TMD0_ABC"/>
</dbReference>
<dbReference type="Pfam" id="PF00664">
    <property type="entry name" value="ABC_membrane"/>
    <property type="match status" value="2"/>
</dbReference>
<keyword evidence="4" id="KW-0597">Phosphoprotein</keyword>
<keyword evidence="6" id="KW-0677">Repeat</keyword>
<dbReference type="Gene3D" id="3.40.50.300">
    <property type="entry name" value="P-loop containing nucleotide triphosphate hydrolases"/>
    <property type="match status" value="2"/>
</dbReference>
<organism evidence="15 16">
    <name type="scientific">Neolecta irregularis (strain DAH-3)</name>
    <dbReference type="NCBI Taxonomy" id="1198029"/>
    <lineage>
        <taxon>Eukaryota</taxon>
        <taxon>Fungi</taxon>
        <taxon>Dikarya</taxon>
        <taxon>Ascomycota</taxon>
        <taxon>Taphrinomycotina</taxon>
        <taxon>Neolectales</taxon>
        <taxon>Neolectaceae</taxon>
        <taxon>Neolecta</taxon>
    </lineage>
</organism>
<comment type="similarity">
    <text evidence="2">Belongs to the ABC transporter superfamily. ABCC family. Conjugate transporter (TC 3.A.1.208) subfamily.</text>
</comment>
<evidence type="ECO:0000313" key="15">
    <source>
        <dbReference type="EMBL" id="OLL26952.1"/>
    </source>
</evidence>
<dbReference type="CDD" id="cd18595">
    <property type="entry name" value="ABC_6TM_MRP1_2_3_6_D1_like"/>
    <property type="match status" value="1"/>
</dbReference>
<evidence type="ECO:0000256" key="9">
    <source>
        <dbReference type="ARBA" id="ARBA00022967"/>
    </source>
</evidence>
<accession>A0A1U7LWM9</accession>
<evidence type="ECO:0000256" key="7">
    <source>
        <dbReference type="ARBA" id="ARBA00022741"/>
    </source>
</evidence>
<dbReference type="FunFam" id="1.20.1560.10:FF:000001">
    <property type="entry name" value="ATP-binding cassette subfamily C member 1"/>
    <property type="match status" value="1"/>
</dbReference>
<feature type="domain" description="ABC transporter" evidence="13">
    <location>
        <begin position="549"/>
        <end position="774"/>
    </location>
</feature>